<organism evidence="2 3">
    <name type="scientific">Lunasporangiospora selenospora</name>
    <dbReference type="NCBI Taxonomy" id="979761"/>
    <lineage>
        <taxon>Eukaryota</taxon>
        <taxon>Fungi</taxon>
        <taxon>Fungi incertae sedis</taxon>
        <taxon>Mucoromycota</taxon>
        <taxon>Mortierellomycotina</taxon>
        <taxon>Mortierellomycetes</taxon>
        <taxon>Mortierellales</taxon>
        <taxon>Mortierellaceae</taxon>
        <taxon>Lunasporangiospora</taxon>
    </lineage>
</organism>
<sequence>MSSPPPPSLTSSRQTADVTPLPPPPRRTVRFAKQPESPDNLSPAPARDSREQSDLVQTGIDLTFLDSSLDGPDQPSSSLPSDQHHTSTSSTTLAESSSAPIVTTAAPSSQPIFEGLLRERQVKSGSVSGEGLRALEPRLMEETESSMVPTLERLCLEAMRVELDLWQRKCRFPNDTNLVIEYQASVECRRRLEKSLELAREDRIINASVSALKHYHQNVGEIQSFLNVKSKRSRT</sequence>
<dbReference type="EMBL" id="JAABOA010001048">
    <property type="protein sequence ID" value="KAF9582448.1"/>
    <property type="molecule type" value="Genomic_DNA"/>
</dbReference>
<keyword evidence="3" id="KW-1185">Reference proteome</keyword>
<comment type="caution">
    <text evidence="2">The sequence shown here is derived from an EMBL/GenBank/DDBJ whole genome shotgun (WGS) entry which is preliminary data.</text>
</comment>
<gene>
    <name evidence="2" type="ORF">BGW38_000197</name>
</gene>
<name>A0A9P6FVP5_9FUNG</name>
<reference evidence="2" key="1">
    <citation type="journal article" date="2020" name="Fungal Divers.">
        <title>Resolving the Mortierellaceae phylogeny through synthesis of multi-gene phylogenetics and phylogenomics.</title>
        <authorList>
            <person name="Vandepol N."/>
            <person name="Liber J."/>
            <person name="Desiro A."/>
            <person name="Na H."/>
            <person name="Kennedy M."/>
            <person name="Barry K."/>
            <person name="Grigoriev I.V."/>
            <person name="Miller A.N."/>
            <person name="O'Donnell K."/>
            <person name="Stajich J.E."/>
            <person name="Bonito G."/>
        </authorList>
    </citation>
    <scope>NUCLEOTIDE SEQUENCE</scope>
    <source>
        <strain evidence="2">KOD1015</strain>
    </source>
</reference>
<dbReference type="AlphaFoldDB" id="A0A9P6FVP5"/>
<accession>A0A9P6FVP5</accession>
<evidence type="ECO:0000313" key="2">
    <source>
        <dbReference type="EMBL" id="KAF9582448.1"/>
    </source>
</evidence>
<evidence type="ECO:0000313" key="3">
    <source>
        <dbReference type="Proteomes" id="UP000780801"/>
    </source>
</evidence>
<protein>
    <submittedName>
        <fullName evidence="2">Uncharacterized protein</fullName>
    </submittedName>
</protein>
<proteinExistence type="predicted"/>
<evidence type="ECO:0000256" key="1">
    <source>
        <dbReference type="SAM" id="MobiDB-lite"/>
    </source>
</evidence>
<dbReference type="Proteomes" id="UP000780801">
    <property type="component" value="Unassembled WGS sequence"/>
</dbReference>
<feature type="region of interest" description="Disordered" evidence="1">
    <location>
        <begin position="1"/>
        <end position="106"/>
    </location>
</feature>
<feature type="compositionally biased region" description="Low complexity" evidence="1">
    <location>
        <begin position="65"/>
        <end position="98"/>
    </location>
</feature>